<name>T1K8J6_TETUR</name>
<sequence>MDVQDQINSQIQTTLPWIISNYNSNEESTVKSKKLLHEIINQLEDPKLSIQRLYLIYNICDKLSDDEEKAVSFFNTLFPVPLRKNLASFIGQLVSLAIGLNSKAILTASTIYLDTEQIKLTEDDIKQLPLNLADSSPSFAAVLIDKGFFNLVASTSSNSPEKKIISANLITRWLMSLNESVNQKITFNGQALIRYSLLGQGQGNSDLHFYILESIQNKRLQQLSNQFVIDMATQLSQRGDDDLISKFAHVLIIGVKNGICNTLVSSNQMRNSLITQFPNNLLIKALVNMKTK</sequence>
<dbReference type="Pfam" id="PF14964">
    <property type="entry name" value="INTS15"/>
    <property type="match status" value="1"/>
</dbReference>
<reference evidence="1" key="2">
    <citation type="submission" date="2015-06" db="UniProtKB">
        <authorList>
            <consortium name="EnsemblMetazoa"/>
        </authorList>
    </citation>
    <scope>IDENTIFICATION</scope>
</reference>
<keyword evidence="2" id="KW-1185">Reference proteome</keyword>
<dbReference type="EMBL" id="CAEY01001877">
    <property type="status" value="NOT_ANNOTATED_CDS"/>
    <property type="molecule type" value="Genomic_DNA"/>
</dbReference>
<organism evidence="1 2">
    <name type="scientific">Tetranychus urticae</name>
    <name type="common">Two-spotted spider mite</name>
    <dbReference type="NCBI Taxonomy" id="32264"/>
    <lineage>
        <taxon>Eukaryota</taxon>
        <taxon>Metazoa</taxon>
        <taxon>Ecdysozoa</taxon>
        <taxon>Arthropoda</taxon>
        <taxon>Chelicerata</taxon>
        <taxon>Arachnida</taxon>
        <taxon>Acari</taxon>
        <taxon>Acariformes</taxon>
        <taxon>Trombidiformes</taxon>
        <taxon>Prostigmata</taxon>
        <taxon>Eleutherengona</taxon>
        <taxon>Raphignathae</taxon>
        <taxon>Tetranychoidea</taxon>
        <taxon>Tetranychidae</taxon>
        <taxon>Tetranychus</taxon>
    </lineage>
</organism>
<evidence type="ECO:0000313" key="1">
    <source>
        <dbReference type="EnsemblMetazoa" id="tetur07g01560.1"/>
    </source>
</evidence>
<dbReference type="InterPro" id="IPR027844">
    <property type="entry name" value="INTS15"/>
</dbReference>
<evidence type="ECO:0000313" key="2">
    <source>
        <dbReference type="Proteomes" id="UP000015104"/>
    </source>
</evidence>
<dbReference type="EnsemblMetazoa" id="tetur07g01560.1">
    <property type="protein sequence ID" value="tetur07g01560.1"/>
    <property type="gene ID" value="tetur07g01560"/>
</dbReference>
<protein>
    <submittedName>
        <fullName evidence="1">Uncharacterized protein</fullName>
    </submittedName>
</protein>
<accession>T1K8J6</accession>
<reference evidence="2" key="1">
    <citation type="submission" date="2011-08" db="EMBL/GenBank/DDBJ databases">
        <authorList>
            <person name="Rombauts S."/>
        </authorList>
    </citation>
    <scope>NUCLEOTIDE SEQUENCE</scope>
    <source>
        <strain evidence="2">London</strain>
    </source>
</reference>
<dbReference type="AlphaFoldDB" id="T1K8J6"/>
<proteinExistence type="predicted"/>
<dbReference type="Proteomes" id="UP000015104">
    <property type="component" value="Unassembled WGS sequence"/>
</dbReference>
<dbReference type="HOGENOM" id="CLU_954168_0_0_1"/>